<dbReference type="InterPro" id="IPR045087">
    <property type="entry name" value="Cu-oxidase_fam"/>
</dbReference>
<keyword evidence="4" id="KW-1133">Transmembrane helix</keyword>
<dbReference type="InterPro" id="IPR008972">
    <property type="entry name" value="Cupredoxin"/>
</dbReference>
<evidence type="ECO:0000256" key="3">
    <source>
        <dbReference type="ARBA" id="ARBA00023008"/>
    </source>
</evidence>
<feature type="transmembrane region" description="Helical" evidence="4">
    <location>
        <begin position="20"/>
        <end position="42"/>
    </location>
</feature>
<dbReference type="InterPro" id="IPR011706">
    <property type="entry name" value="Cu-oxidase_C"/>
</dbReference>
<comment type="caution">
    <text evidence="7">The sequence shown here is derived from an EMBL/GenBank/DDBJ whole genome shotgun (WGS) entry which is preliminary data.</text>
</comment>
<keyword evidence="8" id="KW-1185">Reference proteome</keyword>
<evidence type="ECO:0000259" key="5">
    <source>
        <dbReference type="Pfam" id="PF07731"/>
    </source>
</evidence>
<reference evidence="7" key="1">
    <citation type="submission" date="2022-12" db="EMBL/GenBank/DDBJ databases">
        <title>New Phytohabitans aurantiacus sp. RD004123 nov., an actinomycete isolated from soil.</title>
        <authorList>
            <person name="Triningsih D.W."/>
            <person name="Harunari E."/>
            <person name="Igarashi Y."/>
        </authorList>
    </citation>
    <scope>NUCLEOTIDE SEQUENCE</scope>
    <source>
        <strain evidence="7">RD004123</strain>
    </source>
</reference>
<evidence type="ECO:0000313" key="8">
    <source>
        <dbReference type="Proteomes" id="UP001144280"/>
    </source>
</evidence>
<dbReference type="CDD" id="cd04202">
    <property type="entry name" value="CuRO_D2_2dMcoN_like"/>
    <property type="match status" value="1"/>
</dbReference>
<dbReference type="PROSITE" id="PS00080">
    <property type="entry name" value="MULTICOPPER_OXIDASE2"/>
    <property type="match status" value="1"/>
</dbReference>
<dbReference type="Gene3D" id="2.60.40.420">
    <property type="entry name" value="Cupredoxins - blue copper proteins"/>
    <property type="match status" value="3"/>
</dbReference>
<name>A0ABQ5R6P0_9ACTN</name>
<dbReference type="PANTHER" id="PTHR11709:SF394">
    <property type="entry name" value="FI03373P-RELATED"/>
    <property type="match status" value="1"/>
</dbReference>
<evidence type="ECO:0000256" key="1">
    <source>
        <dbReference type="ARBA" id="ARBA00022723"/>
    </source>
</evidence>
<evidence type="ECO:0000256" key="4">
    <source>
        <dbReference type="SAM" id="Phobius"/>
    </source>
</evidence>
<keyword evidence="2" id="KW-0560">Oxidoreductase</keyword>
<dbReference type="SUPFAM" id="SSF49503">
    <property type="entry name" value="Cupredoxins"/>
    <property type="match status" value="3"/>
</dbReference>
<keyword evidence="1" id="KW-0479">Metal-binding</keyword>
<keyword evidence="3" id="KW-0186">Copper</keyword>
<dbReference type="InterPro" id="IPR011707">
    <property type="entry name" value="Cu-oxidase-like_N"/>
</dbReference>
<dbReference type="Pfam" id="PF07732">
    <property type="entry name" value="Cu-oxidase_3"/>
    <property type="match status" value="1"/>
</dbReference>
<keyword evidence="4" id="KW-0472">Membrane</keyword>
<accession>A0ABQ5R6P0</accession>
<evidence type="ECO:0000256" key="2">
    <source>
        <dbReference type="ARBA" id="ARBA00023002"/>
    </source>
</evidence>
<organism evidence="7 8">
    <name type="scientific">Phytohabitans aurantiacus</name>
    <dbReference type="NCBI Taxonomy" id="3016789"/>
    <lineage>
        <taxon>Bacteria</taxon>
        <taxon>Bacillati</taxon>
        <taxon>Actinomycetota</taxon>
        <taxon>Actinomycetes</taxon>
        <taxon>Micromonosporales</taxon>
        <taxon>Micromonosporaceae</taxon>
    </lineage>
</organism>
<protein>
    <submittedName>
        <fullName evidence="7">Uncharacterized protein</fullName>
    </submittedName>
</protein>
<evidence type="ECO:0000313" key="7">
    <source>
        <dbReference type="EMBL" id="GLI01878.1"/>
    </source>
</evidence>
<dbReference type="EMBL" id="BSDI01000051">
    <property type="protein sequence ID" value="GLI01878.1"/>
    <property type="molecule type" value="Genomic_DNA"/>
</dbReference>
<dbReference type="PANTHER" id="PTHR11709">
    <property type="entry name" value="MULTI-COPPER OXIDASE"/>
    <property type="match status" value="1"/>
</dbReference>
<proteinExistence type="predicted"/>
<sequence>MRRSANWRSLRERGHPGRRVRLRLVVACVATAAVAGPLLWYWQASRLPSTYAVTDHGYADAGGATHNQAAHAHVGHSGRSVDALTADPARPPDVALTLTARQERFALASGRKVRGYTLNGQSPGPVIRATAGQLVQVTLINESVPDGVALHWHGVDVPNAADGVAGVTQDAVGLGRTHTYRFVVDPGTYWYHSHQVSHAQVVGGMLGALVVSPDPADTLALVHVYDGIRTVNGQEGDVRVPAAPGQRVRVRIVNTDNGRMSAWVSGAPFTLVAIDGTDVHGPTEVRDVAVPVTAGARADLSISMPADGGGVRVHLGGSAALLLGAGAPAVPKPAAELDPLGYGTPAALAFDPERADRRFEYDIGRRPGFLDGKPGLWWSINGHLYPDVPMFTVAEGDVVRMRIANHSGEAHPMHLHGHHALVLSRDGRSATGSPWWVDSLDVGNGESYDIAFVADNPGIWMDHCHNLPHAGEGLTAHLMYEGVTTPYTVGGRAGNEPE</sequence>
<gene>
    <name evidence="7" type="ORF">Pa4123_71550</name>
</gene>
<evidence type="ECO:0000259" key="6">
    <source>
        <dbReference type="Pfam" id="PF07732"/>
    </source>
</evidence>
<dbReference type="Proteomes" id="UP001144280">
    <property type="component" value="Unassembled WGS sequence"/>
</dbReference>
<keyword evidence="4" id="KW-0812">Transmembrane</keyword>
<feature type="domain" description="Plastocyanin-like" evidence="5">
    <location>
        <begin position="379"/>
        <end position="479"/>
    </location>
</feature>
<feature type="domain" description="Plastocyanin-like" evidence="6">
    <location>
        <begin position="106"/>
        <end position="214"/>
    </location>
</feature>
<dbReference type="RefSeq" id="WP_281903272.1">
    <property type="nucleotide sequence ID" value="NZ_BSDI01000051.1"/>
</dbReference>
<dbReference type="InterPro" id="IPR002355">
    <property type="entry name" value="Cu_oxidase_Cu_BS"/>
</dbReference>
<dbReference type="Pfam" id="PF07731">
    <property type="entry name" value="Cu-oxidase_2"/>
    <property type="match status" value="1"/>
</dbReference>